<evidence type="ECO:0000313" key="6">
    <source>
        <dbReference type="RefSeq" id="XP_070414943.1"/>
    </source>
</evidence>
<dbReference type="PANTHER" id="PTHR23232:SF163">
    <property type="entry name" value="ZINC FINGER PROTEIN 589"/>
    <property type="match status" value="1"/>
</dbReference>
<dbReference type="RefSeq" id="XP_070414942.1">
    <property type="nucleotide sequence ID" value="XM_070558841.1"/>
</dbReference>
<name>A0ABM4JG81_EQUPR</name>
<dbReference type="InterPro" id="IPR036051">
    <property type="entry name" value="KRAB_dom_sf"/>
</dbReference>
<evidence type="ECO:0000313" key="5">
    <source>
        <dbReference type="RefSeq" id="XP_070414942.1"/>
    </source>
</evidence>
<evidence type="ECO:0000313" key="4">
    <source>
        <dbReference type="RefSeq" id="XP_070414941.1"/>
    </source>
</evidence>
<sequence>MMLVEELTQAFEDKALPSEDLCPLHDNFFSYEEETEAHSQPVPSQPPVSFKDVAVTFTREEWGQLDPAQRMLYRDVTLETCSHLFSLGLLLSKPDMISWLEQGEDPWRARQGPPQGPCAASLP</sequence>
<dbReference type="PANTHER" id="PTHR23232">
    <property type="entry name" value="KRAB DOMAIN C2H2 ZINC FINGER"/>
    <property type="match status" value="1"/>
</dbReference>
<dbReference type="PROSITE" id="PS50805">
    <property type="entry name" value="KRAB"/>
    <property type="match status" value="1"/>
</dbReference>
<dbReference type="CDD" id="cd07765">
    <property type="entry name" value="KRAB_A-box"/>
    <property type="match status" value="1"/>
</dbReference>
<dbReference type="InterPro" id="IPR001909">
    <property type="entry name" value="KRAB"/>
</dbReference>
<dbReference type="RefSeq" id="XP_070414943.1">
    <property type="nucleotide sequence ID" value="XM_070558842.1"/>
</dbReference>
<dbReference type="Gene3D" id="6.10.140.140">
    <property type="match status" value="1"/>
</dbReference>
<dbReference type="SMART" id="SM00349">
    <property type="entry name" value="KRAB"/>
    <property type="match status" value="1"/>
</dbReference>
<protein>
    <submittedName>
        <fullName evidence="4 5">Zinc finger protein 544 isoform X3</fullName>
    </submittedName>
</protein>
<organism evidence="3 6">
    <name type="scientific">Equus przewalskii</name>
    <name type="common">Przewalski's horse</name>
    <name type="synonym">Equus caballus przewalskii</name>
    <dbReference type="NCBI Taxonomy" id="9798"/>
    <lineage>
        <taxon>Eukaryota</taxon>
        <taxon>Metazoa</taxon>
        <taxon>Chordata</taxon>
        <taxon>Craniata</taxon>
        <taxon>Vertebrata</taxon>
        <taxon>Euteleostomi</taxon>
        <taxon>Mammalia</taxon>
        <taxon>Eutheria</taxon>
        <taxon>Laurasiatheria</taxon>
        <taxon>Perissodactyla</taxon>
        <taxon>Equidae</taxon>
        <taxon>Equus</taxon>
    </lineage>
</organism>
<evidence type="ECO:0000313" key="3">
    <source>
        <dbReference type="Proteomes" id="UP001652662"/>
    </source>
</evidence>
<reference evidence="4 5" key="1">
    <citation type="submission" date="2025-05" db="UniProtKB">
        <authorList>
            <consortium name="RefSeq"/>
        </authorList>
    </citation>
    <scope>IDENTIFICATION</scope>
    <source>
        <tissue evidence="4 5">Blood</tissue>
    </source>
</reference>
<dbReference type="InterPro" id="IPR050169">
    <property type="entry name" value="Krueppel_C2H2_ZnF"/>
</dbReference>
<accession>A0ABM4JG81</accession>
<gene>
    <name evidence="4 5 6" type="primary">ZNF544</name>
</gene>
<dbReference type="SUPFAM" id="SSF109640">
    <property type="entry name" value="KRAB domain (Kruppel-associated box)"/>
    <property type="match status" value="1"/>
</dbReference>
<proteinExistence type="predicted"/>
<dbReference type="GeneID" id="103558252"/>
<feature type="region of interest" description="Disordered" evidence="1">
    <location>
        <begin position="104"/>
        <end position="123"/>
    </location>
</feature>
<feature type="domain" description="KRAB" evidence="2">
    <location>
        <begin position="48"/>
        <end position="119"/>
    </location>
</feature>
<evidence type="ECO:0000259" key="2">
    <source>
        <dbReference type="PROSITE" id="PS50805"/>
    </source>
</evidence>
<dbReference type="RefSeq" id="XP_070414941.1">
    <property type="nucleotide sequence ID" value="XM_070558840.1"/>
</dbReference>
<dbReference type="Proteomes" id="UP001652662">
    <property type="component" value="Chromosome 9"/>
</dbReference>
<evidence type="ECO:0000256" key="1">
    <source>
        <dbReference type="SAM" id="MobiDB-lite"/>
    </source>
</evidence>
<keyword evidence="3" id="KW-1185">Reference proteome</keyword>
<dbReference type="Pfam" id="PF01352">
    <property type="entry name" value="KRAB"/>
    <property type="match status" value="1"/>
</dbReference>